<sequence>MRKHVENINIPRIISDASVSEECQLKDYGLVIVYIDSVDSLSFISVILYHHLSGSYFTCQSSTGGNLFVYLSFKNIVYYLGKQEVIEILKTIHN</sequence>
<evidence type="ECO:0000313" key="2">
    <source>
        <dbReference type="Proteomes" id="UP000232688"/>
    </source>
</evidence>
<dbReference type="Proteomes" id="UP000232688">
    <property type="component" value="Unassembled WGS sequence"/>
</dbReference>
<accession>A0A2N0RNI2</accession>
<proteinExistence type="predicted"/>
<gene>
    <name evidence="1" type="ORF">RhiirA1_461790</name>
</gene>
<reference evidence="1 2" key="1">
    <citation type="submission" date="2017-10" db="EMBL/GenBank/DDBJ databases">
        <title>Extensive intraspecific genome diversity in a model arbuscular mycorrhizal fungus.</title>
        <authorList>
            <person name="Chen E.C.H."/>
            <person name="Morin E."/>
            <person name="Baudet D."/>
            <person name="Noel J."/>
            <person name="Ndikumana S."/>
            <person name="Charron P."/>
            <person name="St-Onge C."/>
            <person name="Giorgi J."/>
            <person name="Grigoriev I.V."/>
            <person name="Roux C."/>
            <person name="Martin F.M."/>
            <person name="Corradi N."/>
        </authorList>
    </citation>
    <scope>NUCLEOTIDE SEQUENCE [LARGE SCALE GENOMIC DNA]</scope>
    <source>
        <strain evidence="1 2">A1</strain>
    </source>
</reference>
<evidence type="ECO:0000313" key="1">
    <source>
        <dbReference type="EMBL" id="PKC64873.1"/>
    </source>
</evidence>
<reference evidence="1 2" key="2">
    <citation type="submission" date="2017-10" db="EMBL/GenBank/DDBJ databases">
        <title>Genome analyses suggest a sexual origin of heterokaryosis in a supposedly ancient asexual fungus.</title>
        <authorList>
            <person name="Corradi N."/>
            <person name="Sedzielewska K."/>
            <person name="Noel J."/>
            <person name="Charron P."/>
            <person name="Farinelli L."/>
            <person name="Marton T."/>
            <person name="Kruger M."/>
            <person name="Pelin A."/>
            <person name="Brachmann A."/>
            <person name="Corradi N."/>
        </authorList>
    </citation>
    <scope>NUCLEOTIDE SEQUENCE [LARGE SCALE GENOMIC DNA]</scope>
    <source>
        <strain evidence="1 2">A1</strain>
    </source>
</reference>
<dbReference type="AlphaFoldDB" id="A0A2N0RNI2"/>
<dbReference type="VEuPathDB" id="FungiDB:RhiirA1_461790"/>
<comment type="caution">
    <text evidence="1">The sequence shown here is derived from an EMBL/GenBank/DDBJ whole genome shotgun (WGS) entry which is preliminary data.</text>
</comment>
<protein>
    <submittedName>
        <fullName evidence="1">Uncharacterized protein</fullName>
    </submittedName>
</protein>
<dbReference type="EMBL" id="LLXH01000593">
    <property type="protein sequence ID" value="PKC64873.1"/>
    <property type="molecule type" value="Genomic_DNA"/>
</dbReference>
<name>A0A2N0RNI2_9GLOM</name>
<organism evidence="1 2">
    <name type="scientific">Rhizophagus irregularis</name>
    <dbReference type="NCBI Taxonomy" id="588596"/>
    <lineage>
        <taxon>Eukaryota</taxon>
        <taxon>Fungi</taxon>
        <taxon>Fungi incertae sedis</taxon>
        <taxon>Mucoromycota</taxon>
        <taxon>Glomeromycotina</taxon>
        <taxon>Glomeromycetes</taxon>
        <taxon>Glomerales</taxon>
        <taxon>Glomeraceae</taxon>
        <taxon>Rhizophagus</taxon>
    </lineage>
</organism>